<organism evidence="6 7">
    <name type="scientific">Virgibacillus halodenitrificans</name>
    <name type="common">Bacillus halodenitrificans</name>
    <dbReference type="NCBI Taxonomy" id="1482"/>
    <lineage>
        <taxon>Bacteria</taxon>
        <taxon>Bacillati</taxon>
        <taxon>Bacillota</taxon>
        <taxon>Bacilli</taxon>
        <taxon>Bacillales</taxon>
        <taxon>Bacillaceae</taxon>
        <taxon>Virgibacillus</taxon>
    </lineage>
</organism>
<evidence type="ECO:0008006" key="8">
    <source>
        <dbReference type="Google" id="ProtNLM"/>
    </source>
</evidence>
<dbReference type="KEGG" id="vhl:BME96_01615"/>
<comment type="subcellular location">
    <subcellularLocation>
        <location evidence="1">Membrane</location>
        <topology evidence="1">Multi-pass membrane protein</topology>
    </subcellularLocation>
</comment>
<sequence>MPTEDDRLFSMLIYVLSFPFPVLGPLLIWLFKREESEFVDYHGKEYFNFLVSFTIYGIISGILVLILIGILMLIILGIIVFILTIVAAVKAYQGEKYRFPLTIHFIK</sequence>
<evidence type="ECO:0000313" key="7">
    <source>
        <dbReference type="Proteomes" id="UP000182945"/>
    </source>
</evidence>
<dbReference type="AlphaFoldDB" id="A0AAC9IXG0"/>
<evidence type="ECO:0000256" key="1">
    <source>
        <dbReference type="ARBA" id="ARBA00004141"/>
    </source>
</evidence>
<keyword evidence="2 5" id="KW-0812">Transmembrane</keyword>
<evidence type="ECO:0000256" key="5">
    <source>
        <dbReference type="SAM" id="Phobius"/>
    </source>
</evidence>
<dbReference type="RefSeq" id="WP_019379074.1">
    <property type="nucleotide sequence ID" value="NZ_CP017962.1"/>
</dbReference>
<dbReference type="EMBL" id="CP017962">
    <property type="protein sequence ID" value="APC46965.1"/>
    <property type="molecule type" value="Genomic_DNA"/>
</dbReference>
<feature type="transmembrane region" description="Helical" evidence="5">
    <location>
        <begin position="55"/>
        <end position="88"/>
    </location>
</feature>
<feature type="transmembrane region" description="Helical" evidence="5">
    <location>
        <begin position="12"/>
        <end position="31"/>
    </location>
</feature>
<evidence type="ECO:0000256" key="2">
    <source>
        <dbReference type="ARBA" id="ARBA00022692"/>
    </source>
</evidence>
<keyword evidence="3 5" id="KW-1133">Transmembrane helix</keyword>
<dbReference type="Proteomes" id="UP000182945">
    <property type="component" value="Chromosome"/>
</dbReference>
<protein>
    <recommendedName>
        <fullName evidence="8">DUF4870 domain-containing protein</fullName>
    </recommendedName>
</protein>
<dbReference type="Pfam" id="PF09685">
    <property type="entry name" value="MamF_MmsF"/>
    <property type="match status" value="1"/>
</dbReference>
<evidence type="ECO:0000313" key="6">
    <source>
        <dbReference type="EMBL" id="APC46965.1"/>
    </source>
</evidence>
<dbReference type="GeneID" id="71513075"/>
<keyword evidence="4 5" id="KW-0472">Membrane</keyword>
<evidence type="ECO:0000256" key="4">
    <source>
        <dbReference type="ARBA" id="ARBA00023136"/>
    </source>
</evidence>
<reference evidence="6 7" key="1">
    <citation type="submission" date="2016-11" db="EMBL/GenBank/DDBJ databases">
        <title>Complete genome sequencing of Virgibacillus halodenitrificans PDB-F2.</title>
        <authorList>
            <person name="Sun Z."/>
            <person name="Zhou Y."/>
            <person name="Li H."/>
        </authorList>
    </citation>
    <scope>NUCLEOTIDE SEQUENCE [LARGE SCALE GENOMIC DNA]</scope>
    <source>
        <strain evidence="6 7">PDB-F2</strain>
    </source>
</reference>
<name>A0AAC9IXG0_VIRHA</name>
<accession>A0AAC9IXG0</accession>
<evidence type="ECO:0000256" key="3">
    <source>
        <dbReference type="ARBA" id="ARBA00022989"/>
    </source>
</evidence>
<gene>
    <name evidence="6" type="ORF">BME96_01615</name>
</gene>
<proteinExistence type="predicted"/>
<dbReference type="InterPro" id="IPR019109">
    <property type="entry name" value="MamF_MmsF"/>
</dbReference>